<accession>A0AAV8V0F7</accession>
<evidence type="ECO:0000313" key="2">
    <source>
        <dbReference type="EMBL" id="KAJ8907037.1"/>
    </source>
</evidence>
<dbReference type="PANTHER" id="PTHR11439">
    <property type="entry name" value="GAG-POL-RELATED RETROTRANSPOSON"/>
    <property type="match status" value="1"/>
</dbReference>
<organism evidence="2 3">
    <name type="scientific">Rhodosorus marinus</name>
    <dbReference type="NCBI Taxonomy" id="101924"/>
    <lineage>
        <taxon>Eukaryota</taxon>
        <taxon>Rhodophyta</taxon>
        <taxon>Stylonematophyceae</taxon>
        <taxon>Stylonematales</taxon>
        <taxon>Stylonemataceae</taxon>
        <taxon>Rhodosorus</taxon>
    </lineage>
</organism>
<name>A0AAV8V0F7_9RHOD</name>
<keyword evidence="3" id="KW-1185">Reference proteome</keyword>
<comment type="caution">
    <text evidence="2">The sequence shown here is derived from an EMBL/GenBank/DDBJ whole genome shotgun (WGS) entry which is preliminary data.</text>
</comment>
<reference evidence="2 3" key="1">
    <citation type="journal article" date="2023" name="Nat. Commun.">
        <title>Origin of minicircular mitochondrial genomes in red algae.</title>
        <authorList>
            <person name="Lee Y."/>
            <person name="Cho C.H."/>
            <person name="Lee Y.M."/>
            <person name="Park S.I."/>
            <person name="Yang J.H."/>
            <person name="West J.A."/>
            <person name="Bhattacharya D."/>
            <person name="Yoon H.S."/>
        </authorList>
    </citation>
    <scope>NUCLEOTIDE SEQUENCE [LARGE SCALE GENOMIC DNA]</scope>
    <source>
        <strain evidence="2 3">CCMP1338</strain>
        <tissue evidence="2">Whole cell</tissue>
    </source>
</reference>
<evidence type="ECO:0000256" key="1">
    <source>
        <dbReference type="SAM" id="MobiDB-lite"/>
    </source>
</evidence>
<dbReference type="PANTHER" id="PTHR11439:SF467">
    <property type="entry name" value="INTEGRASE CATALYTIC DOMAIN-CONTAINING PROTEIN"/>
    <property type="match status" value="1"/>
</dbReference>
<dbReference type="CDD" id="cd09272">
    <property type="entry name" value="RNase_HI_RT_Ty1"/>
    <property type="match status" value="1"/>
</dbReference>
<dbReference type="EMBL" id="JAMWBK010000003">
    <property type="protein sequence ID" value="KAJ8907037.1"/>
    <property type="molecule type" value="Genomic_DNA"/>
</dbReference>
<feature type="region of interest" description="Disordered" evidence="1">
    <location>
        <begin position="1"/>
        <end position="29"/>
    </location>
</feature>
<evidence type="ECO:0000313" key="3">
    <source>
        <dbReference type="Proteomes" id="UP001157974"/>
    </source>
</evidence>
<dbReference type="AlphaFoldDB" id="A0AAV8V0F7"/>
<proteinExistence type="predicted"/>
<sequence length="324" mass="35292">MQPKDLSSSDRKSANSIPVRWSRAKKKQEDNQEASLAHIYQSEVLNAEAVYPGTYQAATNGVDGEVWRAAVNEEVKVLERSGTWQFSELPDGRRPLATKGGISVYVDDLLVAAPVIKDIDRVMGLIKAQFPVKELGEVRDLLGVRLWYDRERGVLKLSQPGLAQQIYNGAGVGRYVSTPLDAGNLAGADEGKEIQQVDQYRALVGKALYLATMTRPDLSFAKLKYGKVSTPEVVTYSDASFGNERGRTSVTGYATLYGGNLINWGSKKQSVVSQSTCEAELIAANEGGRDAIWAYNLLNDLGEVTQTPRIGMDNSGALALVKTE</sequence>
<evidence type="ECO:0008006" key="4">
    <source>
        <dbReference type="Google" id="ProtNLM"/>
    </source>
</evidence>
<protein>
    <recommendedName>
        <fullName evidence="4">Reverse transcriptase Ty1/copia-type domain-containing protein</fullName>
    </recommendedName>
</protein>
<gene>
    <name evidence="2" type="ORF">NDN08_003520</name>
</gene>
<dbReference type="Proteomes" id="UP001157974">
    <property type="component" value="Unassembled WGS sequence"/>
</dbReference>